<organism evidence="2 3">
    <name type="scientific">Streptomyces anthocyanicus</name>
    <dbReference type="NCBI Taxonomy" id="68174"/>
    <lineage>
        <taxon>Bacteria</taxon>
        <taxon>Bacillati</taxon>
        <taxon>Actinomycetota</taxon>
        <taxon>Actinomycetes</taxon>
        <taxon>Kitasatosporales</taxon>
        <taxon>Streptomycetaceae</taxon>
        <taxon>Streptomyces</taxon>
        <taxon>Streptomyces violaceoruber group</taxon>
    </lineage>
</organism>
<sequence length="262" mass="26621">MTTADRWTRAVREQLGLGRLLPLGGPGDGAWIAERAAREVLLAAARGVAGVRPGDLRVGLADPDDVREPAVPLPPGALPPGPLRVTADFAVVVGPTTAVAEPLPATAARLRAALAEAAAARLGLTAADVDLRVTGLLDETPEAGPEAGPGPGPVDAADTDTDTGDGGSDDGSEASGDEGRVARAALTVPGVARLTGVLGRPVHLTEPPPREGALPRRHVRVELAVRADHRAVEVARRVRAAVSEAVADRPTVAVVVTRTDVG</sequence>
<accession>A0ABZ1LT60</accession>
<dbReference type="EMBL" id="CP108200">
    <property type="protein sequence ID" value="WTR94264.1"/>
    <property type="molecule type" value="Genomic_DNA"/>
</dbReference>
<feature type="region of interest" description="Disordered" evidence="1">
    <location>
        <begin position="139"/>
        <end position="180"/>
    </location>
</feature>
<dbReference type="RefSeq" id="WP_011028002.1">
    <property type="nucleotide sequence ID" value="NZ_CP108200.1"/>
</dbReference>
<gene>
    <name evidence="2" type="ORF">OHB34_09185</name>
</gene>
<protein>
    <submittedName>
        <fullName evidence="2">Nucleopolyhedrovirus P10 family protein</fullName>
    </submittedName>
</protein>
<dbReference type="Proteomes" id="UP001622731">
    <property type="component" value="Chromosome"/>
</dbReference>
<keyword evidence="3" id="KW-1185">Reference proteome</keyword>
<evidence type="ECO:0000313" key="2">
    <source>
        <dbReference type="EMBL" id="WTR94264.1"/>
    </source>
</evidence>
<reference evidence="2 3" key="1">
    <citation type="submission" date="2022-10" db="EMBL/GenBank/DDBJ databases">
        <title>The complete genomes of actinobacterial strains from the NBC collection.</title>
        <authorList>
            <person name="Joergensen T.S."/>
            <person name="Alvarez Arevalo M."/>
            <person name="Sterndorff E.B."/>
            <person name="Faurdal D."/>
            <person name="Vuksanovic O."/>
            <person name="Mourched A.-S."/>
            <person name="Charusanti P."/>
            <person name="Shaw S."/>
            <person name="Blin K."/>
            <person name="Weber T."/>
        </authorList>
    </citation>
    <scope>NUCLEOTIDE SEQUENCE [LARGE SCALE GENOMIC DNA]</scope>
    <source>
        <strain evidence="2 3">NBC_00116</strain>
    </source>
</reference>
<proteinExistence type="predicted"/>
<evidence type="ECO:0000256" key="1">
    <source>
        <dbReference type="SAM" id="MobiDB-lite"/>
    </source>
</evidence>
<feature type="compositionally biased region" description="Acidic residues" evidence="1">
    <location>
        <begin position="157"/>
        <end position="176"/>
    </location>
</feature>
<evidence type="ECO:0000313" key="3">
    <source>
        <dbReference type="Proteomes" id="UP001622731"/>
    </source>
</evidence>
<name>A0ABZ1LT60_9ACTN</name>